<feature type="transmembrane region" description="Helical" evidence="3">
    <location>
        <begin position="347"/>
        <end position="368"/>
    </location>
</feature>
<dbReference type="Gene3D" id="2.40.30.170">
    <property type="match status" value="1"/>
</dbReference>
<evidence type="ECO:0000313" key="6">
    <source>
        <dbReference type="Proteomes" id="UP000316609"/>
    </source>
</evidence>
<reference evidence="5 6" key="1">
    <citation type="journal article" date="2019" name="Nat. Microbiol.">
        <title>Mediterranean grassland soil C-N compound turnover is dependent on rainfall and depth, and is mediated by genomically divergent microorganisms.</title>
        <authorList>
            <person name="Diamond S."/>
            <person name="Andeer P.F."/>
            <person name="Li Z."/>
            <person name="Crits-Christoph A."/>
            <person name="Burstein D."/>
            <person name="Anantharaman K."/>
            <person name="Lane K.R."/>
            <person name="Thomas B.C."/>
            <person name="Pan C."/>
            <person name="Northen T.R."/>
            <person name="Banfield J.F."/>
        </authorList>
    </citation>
    <scope>NUCLEOTIDE SEQUENCE [LARGE SCALE GENOMIC DNA]</scope>
    <source>
        <strain evidence="5">WS_8</strain>
    </source>
</reference>
<evidence type="ECO:0000256" key="2">
    <source>
        <dbReference type="ARBA" id="ARBA00023054"/>
    </source>
</evidence>
<dbReference type="InterPro" id="IPR050465">
    <property type="entry name" value="UPF0194_transport"/>
</dbReference>
<dbReference type="Proteomes" id="UP000316609">
    <property type="component" value="Unassembled WGS sequence"/>
</dbReference>
<dbReference type="PANTHER" id="PTHR32347">
    <property type="entry name" value="EFFLUX SYSTEM COMPONENT YKNX-RELATED"/>
    <property type="match status" value="1"/>
</dbReference>
<dbReference type="Pfam" id="PF25954">
    <property type="entry name" value="Beta-barrel_RND_2"/>
    <property type="match status" value="1"/>
</dbReference>
<gene>
    <name evidence="5" type="ORF">E6K78_06295</name>
</gene>
<feature type="transmembrane region" description="Helical" evidence="3">
    <location>
        <begin position="136"/>
        <end position="159"/>
    </location>
</feature>
<accession>A0A538TSA7</accession>
<keyword evidence="3" id="KW-1133">Transmembrane helix</keyword>
<evidence type="ECO:0000256" key="3">
    <source>
        <dbReference type="SAM" id="Phobius"/>
    </source>
</evidence>
<dbReference type="EMBL" id="VBOY01000055">
    <property type="protein sequence ID" value="TMQ66512.1"/>
    <property type="molecule type" value="Genomic_DNA"/>
</dbReference>
<evidence type="ECO:0000313" key="5">
    <source>
        <dbReference type="EMBL" id="TMQ66512.1"/>
    </source>
</evidence>
<feature type="transmembrane region" description="Helical" evidence="3">
    <location>
        <begin position="242"/>
        <end position="265"/>
    </location>
</feature>
<feature type="domain" description="CusB-like beta-barrel" evidence="4">
    <location>
        <begin position="584"/>
        <end position="643"/>
    </location>
</feature>
<dbReference type="GO" id="GO:0030313">
    <property type="term" value="C:cell envelope"/>
    <property type="evidence" value="ECO:0007669"/>
    <property type="project" value="UniProtKB-SubCell"/>
</dbReference>
<evidence type="ECO:0000259" key="4">
    <source>
        <dbReference type="Pfam" id="PF25954"/>
    </source>
</evidence>
<feature type="transmembrane region" description="Helical" evidence="3">
    <location>
        <begin position="271"/>
        <end position="292"/>
    </location>
</feature>
<dbReference type="InterPro" id="IPR058792">
    <property type="entry name" value="Beta-barrel_RND_2"/>
</dbReference>
<dbReference type="SUPFAM" id="SSF111369">
    <property type="entry name" value="HlyD-like secretion proteins"/>
    <property type="match status" value="1"/>
</dbReference>
<name>A0A538TSA7_UNCEI</name>
<feature type="transmembrane region" description="Helical" evidence="3">
    <location>
        <begin position="419"/>
        <end position="438"/>
    </location>
</feature>
<keyword evidence="3" id="KW-0472">Membrane</keyword>
<protein>
    <submittedName>
        <fullName evidence="5">HlyD family efflux transporter periplasmic adaptor subunit</fullName>
    </submittedName>
</protein>
<comment type="caution">
    <text evidence="5">The sequence shown here is derived from an EMBL/GenBank/DDBJ whole genome shotgun (WGS) entry which is preliminary data.</text>
</comment>
<feature type="transmembrane region" description="Helical" evidence="3">
    <location>
        <begin position="374"/>
        <end position="393"/>
    </location>
</feature>
<proteinExistence type="predicted"/>
<keyword evidence="2" id="KW-0175">Coiled coil</keyword>
<dbReference type="AlphaFoldDB" id="A0A538TSA7"/>
<dbReference type="PANTHER" id="PTHR32347:SF23">
    <property type="entry name" value="BLL5650 PROTEIN"/>
    <property type="match status" value="1"/>
</dbReference>
<evidence type="ECO:0000256" key="1">
    <source>
        <dbReference type="ARBA" id="ARBA00004196"/>
    </source>
</evidence>
<keyword evidence="3" id="KW-0812">Transmembrane</keyword>
<dbReference type="CDD" id="cd05709">
    <property type="entry name" value="S2P-M50"/>
    <property type="match status" value="1"/>
</dbReference>
<organism evidence="5 6">
    <name type="scientific">Eiseniibacteriota bacterium</name>
    <dbReference type="NCBI Taxonomy" id="2212470"/>
    <lineage>
        <taxon>Bacteria</taxon>
        <taxon>Candidatus Eiseniibacteriota</taxon>
    </lineage>
</organism>
<comment type="subcellular location">
    <subcellularLocation>
        <location evidence="1">Cell envelope</location>
    </subcellularLocation>
</comment>
<sequence>MRLRRDLTWRRFVMEGQDAYIFKDEVSQAYTKLDAITGTLALKLDGTLSPDDLLEFARSEWPGLEFDEDFIADVLSELKRLKFLDDPFERNAMIEARVRQDRAQINSTTFRNIFSIPLGTVDPDRFLTRAYPCVAFLFRPFFVALGIALFAFSGCFVWLNRDHIAGGNALGFLGSGQPLLAAFILWLVVTLATIIHELGHGFAVKHFGGKVHRLGFIFVFGMPCMFCDTSDSHLFPQRRSRACVALAGTYTELYVATLATLVWWLTPSGSAANQLAYTIILFASVGGILFNYNPLIKMDGYFVLADLLDLPNLQEDAYEYLGYLFRRRVLGVTTECPVEGRRRKQILATYGILSILYSAAITVVMYIIFRARLIESLAFVGSLLSVLLLWVVLQKVFRPMANGARLWVLDHRGWIRQRMVTLVALAALLVGLFFLMPVPGQRALPATLRPGREIAVVAQDGLRLEQSWVTAGMPVEAGTLLARLDPDSLVLDRAEVAAEARTLRMDAVAARAQGADAASAAADQRADAETERANLLGQRVRRTELRAPFAGVVLTPSQPERIGEWLEPGDTLCIVGDFARVRAEMEVTEMDLDEVRVGAPVRMRLRADPGRSLHGKVAAIEPSDEATVEGRSYRVWVQLDDAPPVPRAGLTGRAWIVTPSRSPASHLVRWLARFLRTDLWV</sequence>
<feature type="transmembrane region" description="Helical" evidence="3">
    <location>
        <begin position="179"/>
        <end position="198"/>
    </location>
</feature>